<dbReference type="GeneID" id="80527600"/>
<dbReference type="InterPro" id="IPR004219">
    <property type="entry name" value="TTvirus_Unk"/>
</dbReference>
<comment type="subcellular location">
    <subcellularLocation>
        <location evidence="1 6">Virion</location>
    </subcellularLocation>
</comment>
<name>A0A3G2YSS7_9VIRU</name>
<proteinExistence type="inferred from homology"/>
<dbReference type="RefSeq" id="YP_010790268.1">
    <property type="nucleotide sequence ID" value="NC_075390.1"/>
</dbReference>
<organism evidence="8 9">
    <name type="scientific">Anelloviridae sp</name>
    <dbReference type="NCBI Taxonomy" id="2055263"/>
    <lineage>
        <taxon>Viruses</taxon>
        <taxon>Monodnaviria</taxon>
        <taxon>Shotokuvirae</taxon>
        <taxon>Commensaviricota</taxon>
        <taxon>Cardeaviricetes</taxon>
        <taxon>Sanitavirales</taxon>
        <taxon>Anelloviridae</taxon>
    </lineage>
</organism>
<keyword evidence="5 6" id="KW-0946">Virion</keyword>
<sequence>MPFWRRRRYRRRPYYRRRWRPYTRRRRRPLRSRFQRYRRRKVRRRGKRRVLTVKQWQPQHRRRCTIFGWHIGLWTSTITTTGPFQAWVPKTDESKGYFEVQDGGGGVALWHFSLWHLYQEFLLHRNRWSTSNQGFDLVKYRGTSFTFFPHPAVDYIVWWEVDFRNPSYRWYRKAHPSQAILERNHAVVLSIPHRGRKKKITLKPPSTFLTQWQFMDEFCMVKFLKLSIALFNIEDPFAHKTGHPGKVKIGYIITKENDNTSRSIDGTRVPTSTSGTSPNWGVIAQGNEAYYSWFWDSGQDNKIAVAKSLTDTSDSAKIYLAEGVPYWLLFYGAGSDYFPLGFKAWIWWWPESARSQYDLQEFIKDTKTDANYRHEKQWIFLGSATDGSFPYLSAQLIAGVGPFVYSSKDMTPTVTHSIFFKYKSRWTWGGVGPRPADLDDPCTVTPAGTDTGNVHVSNPLRVRREALHPWDFDAAGILTKAKLREIVGFDLAELSGLPRSPETLPPKRPLTPSTDDSSAESLDYPSAAPKRSKREDRPPSEEEESLYSFTEDTLPVVEEDPQKLTERKLDFILRRLRRERKFRRKLKHRIRRFLT</sequence>
<dbReference type="Pfam" id="PF02956">
    <property type="entry name" value="TT_ORF1"/>
    <property type="match status" value="1"/>
</dbReference>
<comment type="function">
    <text evidence="6">Self-assembles to form an icosahedral capsid.</text>
</comment>
<dbReference type="EMBL" id="MK012439">
    <property type="protein sequence ID" value="AYP28697.1"/>
    <property type="molecule type" value="Genomic_DNA"/>
</dbReference>
<dbReference type="Proteomes" id="UP000290955">
    <property type="component" value="Segment"/>
</dbReference>
<evidence type="ECO:0000313" key="8">
    <source>
        <dbReference type="EMBL" id="AYP28697.1"/>
    </source>
</evidence>
<comment type="similarity">
    <text evidence="2 6">Belongs to the anelloviridae capsid protein family.</text>
</comment>
<dbReference type="KEGG" id="vg:80527600"/>
<dbReference type="GO" id="GO:0039615">
    <property type="term" value="C:T=1 icosahedral viral capsid"/>
    <property type="evidence" value="ECO:0007669"/>
    <property type="project" value="UniProtKB-UniRule"/>
</dbReference>
<evidence type="ECO:0000256" key="7">
    <source>
        <dbReference type="SAM" id="MobiDB-lite"/>
    </source>
</evidence>
<feature type="compositionally biased region" description="Polar residues" evidence="7">
    <location>
        <begin position="511"/>
        <end position="520"/>
    </location>
</feature>
<evidence type="ECO:0000256" key="6">
    <source>
        <dbReference type="RuleBase" id="RU361230"/>
    </source>
</evidence>
<reference evidence="8 9" key="1">
    <citation type="submission" date="2018-10" db="EMBL/GenBank/DDBJ databases">
        <title>Uncovering a Universe of Circular DNA Viruses in Animal Metagenomes.</title>
        <authorList>
            <person name="Tisza M."/>
            <person name="Buck C."/>
            <person name="Pastrana D."/>
            <person name="Welch N."/>
            <person name="Peretti A."/>
        </authorList>
    </citation>
    <scope>NUCLEOTIDE SEQUENCE [LARGE SCALE GENOMIC DNA]</scope>
    <source>
        <strain evidence="8">Cthe000</strain>
    </source>
</reference>
<evidence type="ECO:0000256" key="2">
    <source>
        <dbReference type="ARBA" id="ARBA00006131"/>
    </source>
</evidence>
<evidence type="ECO:0000256" key="4">
    <source>
        <dbReference type="ARBA" id="ARBA00022561"/>
    </source>
</evidence>
<evidence type="ECO:0000313" key="9">
    <source>
        <dbReference type="Proteomes" id="UP000290955"/>
    </source>
</evidence>
<evidence type="ECO:0000256" key="5">
    <source>
        <dbReference type="ARBA" id="ARBA00022844"/>
    </source>
</evidence>
<protein>
    <recommendedName>
        <fullName evidence="6">Capsid protein</fullName>
    </recommendedName>
</protein>
<keyword evidence="4 6" id="KW-0167">Capsid protein</keyword>
<evidence type="ECO:0000256" key="3">
    <source>
        <dbReference type="ARBA" id="ARBA00022431"/>
    </source>
</evidence>
<feature type="region of interest" description="Disordered" evidence="7">
    <location>
        <begin position="497"/>
        <end position="560"/>
    </location>
</feature>
<accession>A0A3G2YSS7</accession>
<keyword evidence="3 6" id="KW-1140">T=1 icosahedral capsid protein</keyword>
<evidence type="ECO:0000256" key="1">
    <source>
        <dbReference type="ARBA" id="ARBA00004328"/>
    </source>
</evidence>
<keyword evidence="9" id="KW-1185">Reference proteome</keyword>